<evidence type="ECO:0000256" key="4">
    <source>
        <dbReference type="ARBA" id="ARBA00022618"/>
    </source>
</evidence>
<sequence length="701" mass="80831">MRTLFENSSNWVSDPYKPVSVYFCEVDSRSIFIPERRMRGLGYSRVFFILCSSVILLHSSKPIVAHGNCRHHYPKADEVQHVHLEDHHSLRKRSLDQNLRIKLYYDGSVYKLAKEQFELINNTVLPQAVAYWSKALRVRKTENKIRLNRKCEHNQVFFKSGDPRPYCKNKCEAATMCGEVQVPEDHLEVCLVCNSFGQDCRVKGPKKPSPGIHSSDFVFYISAMETERCQKGMTVAYAAHCQQEAALDRPIAGHANLCPSSISTKRQELDILLSTVKHEMLHALGFSVSLFAFYRDKNGEPLTPRGENGKPELNEELQTRQWSERVIKREVRQWRVRGMTVEKEVQVVVTPRVQEEVRAHYGCHSLSGAELEDQGEEGTALTHWEKRLFENEAMTGTHTQNPIYSRITLALMEDTGWYKPNYEMADDLKWGRGLGCEFVNNSCLEWMKIRQSKGKSIHPYCNKVKRDPLETECTDDRSSVALCNLVQHNDELPPYFQNFDNIPHIANNDVGYYGGSVALADYCPYIQEFTWRSNNVVVRGSHCMYPENNPVDDRNFALETYSPGSKCFDHTDRMWEERTCEQVRQWQHWGSGCYQYACEDGRLHIHVYNYTFTCYFKGQEIPIYLEAHDWLHTGAVVCPSCEEMCGTDFTSRGEKCLPGSMIPKTHFYTRHNLNCRFSSGAHSPLSLRTLIVLLIGIKYLL</sequence>
<dbReference type="GO" id="GO:0005737">
    <property type="term" value="C:cytoplasm"/>
    <property type="evidence" value="ECO:0007669"/>
    <property type="project" value="UniProtKB-SubCell"/>
</dbReference>
<dbReference type="GO" id="GO:0006508">
    <property type="term" value="P:proteolysis"/>
    <property type="evidence" value="ECO:0007669"/>
    <property type="project" value="UniProtKB-KW"/>
</dbReference>
<dbReference type="OrthoDB" id="527990at2759"/>
<evidence type="ECO:0000256" key="8">
    <source>
        <dbReference type="ARBA" id="ARBA00022801"/>
    </source>
</evidence>
<dbReference type="GO" id="GO:0004222">
    <property type="term" value="F:metalloendopeptidase activity"/>
    <property type="evidence" value="ECO:0007669"/>
    <property type="project" value="UniProtKB-UniRule"/>
</dbReference>
<dbReference type="Gene3D" id="2.10.55.10">
    <property type="entry name" value="Leishmanolysin domain 3"/>
    <property type="match status" value="1"/>
</dbReference>
<keyword evidence="11" id="KW-0131">Cell cycle</keyword>
<evidence type="ECO:0000313" key="16">
    <source>
        <dbReference type="EMBL" id="CDW31517.1"/>
    </source>
</evidence>
<evidence type="ECO:0000256" key="1">
    <source>
        <dbReference type="ARBA" id="ARBA00004496"/>
    </source>
</evidence>
<comment type="subcellular location">
    <subcellularLocation>
        <location evidence="1">Cytoplasm</location>
    </subcellularLocation>
</comment>
<keyword evidence="4" id="KW-0132">Cell division</keyword>
<evidence type="ECO:0000256" key="5">
    <source>
        <dbReference type="ARBA" id="ARBA00022670"/>
    </source>
</evidence>
<dbReference type="GO" id="GO:0007155">
    <property type="term" value="P:cell adhesion"/>
    <property type="evidence" value="ECO:0007669"/>
    <property type="project" value="InterPro"/>
</dbReference>
<dbReference type="GO" id="GO:0016020">
    <property type="term" value="C:membrane"/>
    <property type="evidence" value="ECO:0007669"/>
    <property type="project" value="InterPro"/>
</dbReference>
<accession>A0A0K2U0Q2</accession>
<keyword evidence="5 15" id="KW-0645">Protease</keyword>
<dbReference type="EMBL" id="HACA01014156">
    <property type="protein sequence ID" value="CDW31517.1"/>
    <property type="molecule type" value="Transcribed_RNA"/>
</dbReference>
<dbReference type="InterPro" id="IPR001577">
    <property type="entry name" value="Peptidase_M8"/>
</dbReference>
<keyword evidence="9 14" id="KW-0862">Zinc</keyword>
<evidence type="ECO:0000256" key="14">
    <source>
        <dbReference type="PIRSR" id="PIRSR601577-2"/>
    </source>
</evidence>
<protein>
    <recommendedName>
        <fullName evidence="12 15">Leishmanolysin-like peptidase</fullName>
        <ecNumber evidence="15">3.4.24.-</ecNumber>
    </recommendedName>
</protein>
<dbReference type="Gene3D" id="3.10.170.20">
    <property type="match status" value="1"/>
</dbReference>
<feature type="active site" evidence="13">
    <location>
        <position position="279"/>
    </location>
</feature>
<evidence type="ECO:0000256" key="13">
    <source>
        <dbReference type="PIRSR" id="PIRSR601577-1"/>
    </source>
</evidence>
<feature type="binding site" evidence="14">
    <location>
        <position position="278"/>
    </location>
    <ligand>
        <name>Zn(2+)</name>
        <dbReference type="ChEBI" id="CHEBI:29105"/>
        <note>catalytic</note>
    </ligand>
</feature>
<feature type="binding site" evidence="14">
    <location>
        <position position="282"/>
    </location>
    <ligand>
        <name>Zn(2+)</name>
        <dbReference type="ChEBI" id="CHEBI:29105"/>
        <note>catalytic</note>
    </ligand>
</feature>
<dbReference type="SUPFAM" id="SSF55486">
    <property type="entry name" value="Metalloproteases ('zincins'), catalytic domain"/>
    <property type="match status" value="1"/>
</dbReference>
<dbReference type="PANTHER" id="PTHR10942">
    <property type="entry name" value="LEISHMANOLYSIN-LIKE PEPTIDASE"/>
    <property type="match status" value="1"/>
</dbReference>
<reference evidence="16" key="1">
    <citation type="submission" date="2014-05" db="EMBL/GenBank/DDBJ databases">
        <authorList>
            <person name="Chronopoulou M."/>
        </authorList>
    </citation>
    <scope>NUCLEOTIDE SEQUENCE</scope>
    <source>
        <tissue evidence="16">Whole organism</tissue>
    </source>
</reference>
<evidence type="ECO:0000256" key="3">
    <source>
        <dbReference type="ARBA" id="ARBA00022490"/>
    </source>
</evidence>
<dbReference type="FunFam" id="3.90.132.10:FF:000001">
    <property type="entry name" value="leishmanolysin-like peptidase isoform X2"/>
    <property type="match status" value="1"/>
</dbReference>
<proteinExistence type="inferred from homology"/>
<evidence type="ECO:0000256" key="11">
    <source>
        <dbReference type="ARBA" id="ARBA00023306"/>
    </source>
</evidence>
<evidence type="ECO:0000256" key="2">
    <source>
        <dbReference type="ARBA" id="ARBA00005860"/>
    </source>
</evidence>
<keyword evidence="7" id="KW-0498">Mitosis</keyword>
<evidence type="ECO:0000256" key="6">
    <source>
        <dbReference type="ARBA" id="ARBA00022723"/>
    </source>
</evidence>
<evidence type="ECO:0000256" key="12">
    <source>
        <dbReference type="ARBA" id="ARBA00039717"/>
    </source>
</evidence>
<dbReference type="GO" id="GO:0046872">
    <property type="term" value="F:metal ion binding"/>
    <property type="evidence" value="ECO:0007669"/>
    <property type="project" value="UniProtKB-KW"/>
</dbReference>
<dbReference type="GO" id="GO:0051301">
    <property type="term" value="P:cell division"/>
    <property type="evidence" value="ECO:0007669"/>
    <property type="project" value="UniProtKB-KW"/>
</dbReference>
<evidence type="ECO:0000256" key="10">
    <source>
        <dbReference type="ARBA" id="ARBA00023049"/>
    </source>
</evidence>
<keyword evidence="6 14" id="KW-0479">Metal-binding</keyword>
<evidence type="ECO:0000256" key="9">
    <source>
        <dbReference type="ARBA" id="ARBA00022833"/>
    </source>
</evidence>
<comment type="cofactor">
    <cofactor evidence="14 15">
        <name>Zn(2+)</name>
        <dbReference type="ChEBI" id="CHEBI:29105"/>
    </cofactor>
    <text evidence="14 15">Binds 1 zinc ion per subunit.</text>
</comment>
<comment type="similarity">
    <text evidence="2 15">Belongs to the peptidase M8 family.</text>
</comment>
<dbReference type="AlphaFoldDB" id="A0A0K2U0Q2"/>
<organism evidence="16">
    <name type="scientific">Lepeophtheirus salmonis</name>
    <name type="common">Salmon louse</name>
    <name type="synonym">Caligus salmonis</name>
    <dbReference type="NCBI Taxonomy" id="72036"/>
    <lineage>
        <taxon>Eukaryota</taxon>
        <taxon>Metazoa</taxon>
        <taxon>Ecdysozoa</taxon>
        <taxon>Arthropoda</taxon>
        <taxon>Crustacea</taxon>
        <taxon>Multicrustacea</taxon>
        <taxon>Hexanauplia</taxon>
        <taxon>Copepoda</taxon>
        <taxon>Siphonostomatoida</taxon>
        <taxon>Caligidae</taxon>
        <taxon>Lepeophtheirus</taxon>
    </lineage>
</organism>
<dbReference type="PANTHER" id="PTHR10942:SF0">
    <property type="entry name" value="LEISHMANOLYSIN-LIKE PEPTIDASE"/>
    <property type="match status" value="1"/>
</dbReference>
<dbReference type="EC" id="3.4.24.-" evidence="15"/>
<dbReference type="Gene3D" id="3.90.132.10">
    <property type="entry name" value="Leishmanolysin , domain 2"/>
    <property type="match status" value="1"/>
</dbReference>
<keyword evidence="3" id="KW-0963">Cytoplasm</keyword>
<keyword evidence="10 14" id="KW-0482">Metalloprotease</keyword>
<evidence type="ECO:0000256" key="15">
    <source>
        <dbReference type="RuleBase" id="RU366077"/>
    </source>
</evidence>
<feature type="binding site" evidence="14">
    <location>
        <position position="383"/>
    </location>
    <ligand>
        <name>Zn(2+)</name>
        <dbReference type="ChEBI" id="CHEBI:29105"/>
        <note>catalytic</note>
    </ligand>
</feature>
<name>A0A0K2U0Q2_LEPSM</name>
<keyword evidence="8 15" id="KW-0378">Hydrolase</keyword>
<dbReference type="Pfam" id="PF01457">
    <property type="entry name" value="Peptidase_M8"/>
    <property type="match status" value="2"/>
</dbReference>
<evidence type="ECO:0000256" key="7">
    <source>
        <dbReference type="ARBA" id="ARBA00022776"/>
    </source>
</evidence>
<dbReference type="FunFam" id="2.10.55.10:FF:000001">
    <property type="entry name" value="Leishmanolysin like peptidase"/>
    <property type="match status" value="1"/>
</dbReference>